<comment type="caution">
    <text evidence="2">The sequence shown here is derived from an EMBL/GenBank/DDBJ whole genome shotgun (WGS) entry which is preliminary data.</text>
</comment>
<gene>
    <name evidence="2" type="ORF">HanXRQr2_Chr11g0481231</name>
</gene>
<dbReference type="Proteomes" id="UP000215914">
    <property type="component" value="Unassembled WGS sequence"/>
</dbReference>
<protein>
    <submittedName>
        <fullName evidence="2">Uncharacterized protein</fullName>
    </submittedName>
</protein>
<dbReference type="EMBL" id="MNCJ02000326">
    <property type="protein sequence ID" value="KAF5781247.1"/>
    <property type="molecule type" value="Genomic_DNA"/>
</dbReference>
<name>A0A9K3HN61_HELAN</name>
<dbReference type="AlphaFoldDB" id="A0A9K3HN61"/>
<accession>A0A9K3HN61</accession>
<sequence length="52" mass="5866">MSSYWDNNYVFGLYSGDSWVPENVPESGVPDSNEQEEVVSSVQGKQNRPFPI</sequence>
<proteinExistence type="predicted"/>
<feature type="region of interest" description="Disordered" evidence="1">
    <location>
        <begin position="22"/>
        <end position="52"/>
    </location>
</feature>
<reference evidence="2" key="1">
    <citation type="journal article" date="2017" name="Nature">
        <title>The sunflower genome provides insights into oil metabolism, flowering and Asterid evolution.</title>
        <authorList>
            <person name="Badouin H."/>
            <person name="Gouzy J."/>
            <person name="Grassa C.J."/>
            <person name="Murat F."/>
            <person name="Staton S.E."/>
            <person name="Cottret L."/>
            <person name="Lelandais-Briere C."/>
            <person name="Owens G.L."/>
            <person name="Carrere S."/>
            <person name="Mayjonade B."/>
            <person name="Legrand L."/>
            <person name="Gill N."/>
            <person name="Kane N.C."/>
            <person name="Bowers J.E."/>
            <person name="Hubner S."/>
            <person name="Bellec A."/>
            <person name="Berard A."/>
            <person name="Berges H."/>
            <person name="Blanchet N."/>
            <person name="Boniface M.C."/>
            <person name="Brunel D."/>
            <person name="Catrice O."/>
            <person name="Chaidir N."/>
            <person name="Claudel C."/>
            <person name="Donnadieu C."/>
            <person name="Faraut T."/>
            <person name="Fievet G."/>
            <person name="Helmstetter N."/>
            <person name="King M."/>
            <person name="Knapp S.J."/>
            <person name="Lai Z."/>
            <person name="Le Paslier M.C."/>
            <person name="Lippi Y."/>
            <person name="Lorenzon L."/>
            <person name="Mandel J.R."/>
            <person name="Marage G."/>
            <person name="Marchand G."/>
            <person name="Marquand E."/>
            <person name="Bret-Mestries E."/>
            <person name="Morien E."/>
            <person name="Nambeesan S."/>
            <person name="Nguyen T."/>
            <person name="Pegot-Espagnet P."/>
            <person name="Pouilly N."/>
            <person name="Raftis F."/>
            <person name="Sallet E."/>
            <person name="Schiex T."/>
            <person name="Thomas J."/>
            <person name="Vandecasteele C."/>
            <person name="Vares D."/>
            <person name="Vear F."/>
            <person name="Vautrin S."/>
            <person name="Crespi M."/>
            <person name="Mangin B."/>
            <person name="Burke J.M."/>
            <person name="Salse J."/>
            <person name="Munos S."/>
            <person name="Vincourt P."/>
            <person name="Rieseberg L.H."/>
            <person name="Langlade N.B."/>
        </authorList>
    </citation>
    <scope>NUCLEOTIDE SEQUENCE</scope>
    <source>
        <tissue evidence="2">Leaves</tissue>
    </source>
</reference>
<keyword evidence="3" id="KW-1185">Reference proteome</keyword>
<evidence type="ECO:0000256" key="1">
    <source>
        <dbReference type="SAM" id="MobiDB-lite"/>
    </source>
</evidence>
<dbReference type="Gramene" id="mRNA:HanXRQr2_Chr11g0481231">
    <property type="protein sequence ID" value="mRNA:HanXRQr2_Chr11g0481231"/>
    <property type="gene ID" value="HanXRQr2_Chr11g0481231"/>
</dbReference>
<reference evidence="2" key="2">
    <citation type="submission" date="2020-06" db="EMBL/GenBank/DDBJ databases">
        <title>Helianthus annuus Genome sequencing and assembly Release 2.</title>
        <authorList>
            <person name="Gouzy J."/>
            <person name="Langlade N."/>
            <person name="Munos S."/>
        </authorList>
    </citation>
    <scope>NUCLEOTIDE SEQUENCE</scope>
    <source>
        <tissue evidence="2">Leaves</tissue>
    </source>
</reference>
<evidence type="ECO:0000313" key="3">
    <source>
        <dbReference type="Proteomes" id="UP000215914"/>
    </source>
</evidence>
<organism evidence="2 3">
    <name type="scientific">Helianthus annuus</name>
    <name type="common">Common sunflower</name>
    <dbReference type="NCBI Taxonomy" id="4232"/>
    <lineage>
        <taxon>Eukaryota</taxon>
        <taxon>Viridiplantae</taxon>
        <taxon>Streptophyta</taxon>
        <taxon>Embryophyta</taxon>
        <taxon>Tracheophyta</taxon>
        <taxon>Spermatophyta</taxon>
        <taxon>Magnoliopsida</taxon>
        <taxon>eudicotyledons</taxon>
        <taxon>Gunneridae</taxon>
        <taxon>Pentapetalae</taxon>
        <taxon>asterids</taxon>
        <taxon>campanulids</taxon>
        <taxon>Asterales</taxon>
        <taxon>Asteraceae</taxon>
        <taxon>Asteroideae</taxon>
        <taxon>Heliantheae alliance</taxon>
        <taxon>Heliantheae</taxon>
        <taxon>Helianthus</taxon>
    </lineage>
</organism>
<evidence type="ECO:0000313" key="2">
    <source>
        <dbReference type="EMBL" id="KAF5781247.1"/>
    </source>
</evidence>